<evidence type="ECO:0000256" key="15">
    <source>
        <dbReference type="ARBA" id="ARBA00022842"/>
    </source>
</evidence>
<keyword evidence="15" id="KW-0460">Magnesium</keyword>
<evidence type="ECO:0000256" key="9">
    <source>
        <dbReference type="ARBA" id="ARBA00022679"/>
    </source>
</evidence>
<evidence type="ECO:0000313" key="21">
    <source>
        <dbReference type="EMBL" id="VDP28077.1"/>
    </source>
</evidence>
<dbReference type="InterPro" id="IPR018934">
    <property type="entry name" value="RIO_dom"/>
</dbReference>
<gene>
    <name evidence="21" type="ORF">SBAD_LOCUS10005</name>
</gene>
<dbReference type="AlphaFoldDB" id="A0A183J2A7"/>
<comment type="cofactor">
    <cofactor evidence="1">
        <name>Mg(2+)</name>
        <dbReference type="ChEBI" id="CHEBI:18420"/>
    </cofactor>
</comment>
<dbReference type="InterPro" id="IPR000687">
    <property type="entry name" value="RIO_kinase"/>
</dbReference>
<keyword evidence="12" id="KW-0418">Kinase</keyword>
<reference evidence="21 22" key="2">
    <citation type="submission" date="2018-11" db="EMBL/GenBank/DDBJ databases">
        <authorList>
            <consortium name="Pathogen Informatics"/>
        </authorList>
    </citation>
    <scope>NUCLEOTIDE SEQUENCE [LARGE SCALE GENOMIC DNA]</scope>
</reference>
<proteinExistence type="inferred from homology"/>
<dbReference type="SUPFAM" id="SSF56112">
    <property type="entry name" value="Protein kinase-like (PK-like)"/>
    <property type="match status" value="1"/>
</dbReference>
<dbReference type="GO" id="GO:0016787">
    <property type="term" value="F:hydrolase activity"/>
    <property type="evidence" value="ECO:0007669"/>
    <property type="project" value="UniProtKB-KW"/>
</dbReference>
<comment type="catalytic activity">
    <reaction evidence="17">
        <text>L-seryl-[protein] + ATP = O-phospho-L-seryl-[protein] + ADP + H(+)</text>
        <dbReference type="Rhea" id="RHEA:17989"/>
        <dbReference type="Rhea" id="RHEA-COMP:9863"/>
        <dbReference type="Rhea" id="RHEA-COMP:11604"/>
        <dbReference type="ChEBI" id="CHEBI:15378"/>
        <dbReference type="ChEBI" id="CHEBI:29999"/>
        <dbReference type="ChEBI" id="CHEBI:30616"/>
        <dbReference type="ChEBI" id="CHEBI:83421"/>
        <dbReference type="ChEBI" id="CHEBI:456216"/>
        <dbReference type="EC" id="2.7.11.1"/>
    </reaction>
</comment>
<keyword evidence="7" id="KW-0690">Ribosome biogenesis</keyword>
<dbReference type="GO" id="GO:0005524">
    <property type="term" value="F:ATP binding"/>
    <property type="evidence" value="ECO:0007669"/>
    <property type="project" value="UniProtKB-KW"/>
</dbReference>
<dbReference type="InterPro" id="IPR011009">
    <property type="entry name" value="Kinase-like_dom_sf"/>
</dbReference>
<dbReference type="FunFam" id="3.30.200.20:FF:000148">
    <property type="entry name" value="Serine/threonine-protein kinase RIO1"/>
    <property type="match status" value="1"/>
</dbReference>
<accession>A0A183J2A7</accession>
<evidence type="ECO:0000259" key="20">
    <source>
        <dbReference type="SMART" id="SM00090"/>
    </source>
</evidence>
<evidence type="ECO:0000313" key="23">
    <source>
        <dbReference type="WBParaSite" id="SBAD_0001035701-mRNA-1"/>
    </source>
</evidence>
<sequence>MAKATCADEVTASSFSSDELEDEDDEMLAYDWQNETGDVGNVFRLRVKDKADRATAEQVLDRRTRMILFKLLSHGVIASINGCISTGKEANVYHATGGDAMHYAIKVYKTSILVFKDRERYVAGEFRFRHGYSGGNPRKMVSTWAEKEMRNLSRIYHAGLPSPKPVVLRGHVLVMEFLGADGW</sequence>
<keyword evidence="22" id="KW-1185">Reference proteome</keyword>
<dbReference type="InterPro" id="IPR051272">
    <property type="entry name" value="RIO-type_Ser/Thr_kinase"/>
</dbReference>
<feature type="region of interest" description="Disordered" evidence="19">
    <location>
        <begin position="1"/>
        <end position="22"/>
    </location>
</feature>
<organism evidence="23">
    <name type="scientific">Soboliphyme baturini</name>
    <dbReference type="NCBI Taxonomy" id="241478"/>
    <lineage>
        <taxon>Eukaryota</taxon>
        <taxon>Metazoa</taxon>
        <taxon>Ecdysozoa</taxon>
        <taxon>Nematoda</taxon>
        <taxon>Enoplea</taxon>
        <taxon>Dorylaimia</taxon>
        <taxon>Dioctophymatida</taxon>
        <taxon>Dioctophymatoidea</taxon>
        <taxon>Soboliphymatidae</taxon>
        <taxon>Soboliphyme</taxon>
    </lineage>
</organism>
<dbReference type="SMART" id="SM00090">
    <property type="entry name" value="RIO"/>
    <property type="match status" value="1"/>
</dbReference>
<dbReference type="Proteomes" id="UP000270296">
    <property type="component" value="Unassembled WGS sequence"/>
</dbReference>
<dbReference type="WBParaSite" id="SBAD_0001035701-mRNA-1">
    <property type="protein sequence ID" value="SBAD_0001035701-mRNA-1"/>
    <property type="gene ID" value="SBAD_0001035701"/>
</dbReference>
<comment type="subcellular location">
    <subcellularLocation>
        <location evidence="2">Cytoplasm</location>
    </subcellularLocation>
</comment>
<dbReference type="Pfam" id="PF01163">
    <property type="entry name" value="RIO1"/>
    <property type="match status" value="1"/>
</dbReference>
<protein>
    <recommendedName>
        <fullName evidence="5">Serine/threonine-protein kinase RIO1</fullName>
        <ecNumber evidence="4">2.7.11.1</ecNumber>
    </recommendedName>
    <alternativeName>
        <fullName evidence="18">Serine/threonine-protein kinase rio1</fullName>
    </alternativeName>
</protein>
<keyword evidence="10" id="KW-0479">Metal-binding</keyword>
<evidence type="ECO:0000256" key="14">
    <source>
        <dbReference type="ARBA" id="ARBA00022840"/>
    </source>
</evidence>
<dbReference type="GO" id="GO:0042254">
    <property type="term" value="P:ribosome biogenesis"/>
    <property type="evidence" value="ECO:0007669"/>
    <property type="project" value="UniProtKB-KW"/>
</dbReference>
<dbReference type="PANTHER" id="PTHR45723">
    <property type="entry name" value="SERINE/THREONINE-PROTEIN KINASE RIO1"/>
    <property type="match status" value="1"/>
</dbReference>
<evidence type="ECO:0000256" key="18">
    <source>
        <dbReference type="ARBA" id="ARBA00068838"/>
    </source>
</evidence>
<evidence type="ECO:0000256" key="13">
    <source>
        <dbReference type="ARBA" id="ARBA00022801"/>
    </source>
</evidence>
<evidence type="ECO:0000256" key="8">
    <source>
        <dbReference type="ARBA" id="ARBA00022527"/>
    </source>
</evidence>
<dbReference type="GO" id="GO:0046872">
    <property type="term" value="F:metal ion binding"/>
    <property type="evidence" value="ECO:0007669"/>
    <property type="project" value="UniProtKB-KW"/>
</dbReference>
<reference evidence="23" key="1">
    <citation type="submission" date="2016-06" db="UniProtKB">
        <authorList>
            <consortium name="WormBaseParasite"/>
        </authorList>
    </citation>
    <scope>IDENTIFICATION</scope>
</reference>
<evidence type="ECO:0000256" key="11">
    <source>
        <dbReference type="ARBA" id="ARBA00022741"/>
    </source>
</evidence>
<keyword evidence="9" id="KW-0808">Transferase</keyword>
<evidence type="ECO:0000256" key="4">
    <source>
        <dbReference type="ARBA" id="ARBA00012513"/>
    </source>
</evidence>
<evidence type="ECO:0000256" key="1">
    <source>
        <dbReference type="ARBA" id="ARBA00001946"/>
    </source>
</evidence>
<evidence type="ECO:0000256" key="7">
    <source>
        <dbReference type="ARBA" id="ARBA00022517"/>
    </source>
</evidence>
<comment type="catalytic activity">
    <reaction evidence="16">
        <text>L-threonyl-[protein] + ATP = O-phospho-L-threonyl-[protein] + ADP + H(+)</text>
        <dbReference type="Rhea" id="RHEA:46608"/>
        <dbReference type="Rhea" id="RHEA-COMP:11060"/>
        <dbReference type="Rhea" id="RHEA-COMP:11605"/>
        <dbReference type="ChEBI" id="CHEBI:15378"/>
        <dbReference type="ChEBI" id="CHEBI:30013"/>
        <dbReference type="ChEBI" id="CHEBI:30616"/>
        <dbReference type="ChEBI" id="CHEBI:61977"/>
        <dbReference type="ChEBI" id="CHEBI:456216"/>
        <dbReference type="EC" id="2.7.11.1"/>
    </reaction>
</comment>
<comment type="similarity">
    <text evidence="3">Belongs to the protein kinase superfamily. RIO-type Ser/Thr kinase family.</text>
</comment>
<feature type="domain" description="RIO kinase" evidence="20">
    <location>
        <begin position="49"/>
        <end position="183"/>
    </location>
</feature>
<evidence type="ECO:0000256" key="5">
    <source>
        <dbReference type="ARBA" id="ARBA00016038"/>
    </source>
</evidence>
<dbReference type="Gene3D" id="3.30.200.20">
    <property type="entry name" value="Phosphorylase Kinase, domain 1"/>
    <property type="match status" value="1"/>
</dbReference>
<dbReference type="OrthoDB" id="205248at2759"/>
<evidence type="ECO:0000256" key="19">
    <source>
        <dbReference type="SAM" id="MobiDB-lite"/>
    </source>
</evidence>
<keyword evidence="14" id="KW-0067">ATP-binding</keyword>
<keyword evidence="6" id="KW-0963">Cytoplasm</keyword>
<keyword evidence="8" id="KW-0723">Serine/threonine-protein kinase</keyword>
<keyword evidence="13" id="KW-0378">Hydrolase</keyword>
<evidence type="ECO:0000313" key="22">
    <source>
        <dbReference type="Proteomes" id="UP000270296"/>
    </source>
</evidence>
<name>A0A183J2A7_9BILA</name>
<evidence type="ECO:0000256" key="2">
    <source>
        <dbReference type="ARBA" id="ARBA00004496"/>
    </source>
</evidence>
<dbReference type="EC" id="2.7.11.1" evidence="4"/>
<evidence type="ECO:0000256" key="12">
    <source>
        <dbReference type="ARBA" id="ARBA00022777"/>
    </source>
</evidence>
<evidence type="ECO:0000256" key="10">
    <source>
        <dbReference type="ARBA" id="ARBA00022723"/>
    </source>
</evidence>
<dbReference type="GO" id="GO:0005737">
    <property type="term" value="C:cytoplasm"/>
    <property type="evidence" value="ECO:0007669"/>
    <property type="project" value="UniProtKB-SubCell"/>
</dbReference>
<dbReference type="EMBL" id="UZAM01013467">
    <property type="protein sequence ID" value="VDP28077.1"/>
    <property type="molecule type" value="Genomic_DNA"/>
</dbReference>
<dbReference type="GO" id="GO:0004674">
    <property type="term" value="F:protein serine/threonine kinase activity"/>
    <property type="evidence" value="ECO:0007669"/>
    <property type="project" value="UniProtKB-KW"/>
</dbReference>
<evidence type="ECO:0000256" key="16">
    <source>
        <dbReference type="ARBA" id="ARBA00047899"/>
    </source>
</evidence>
<evidence type="ECO:0000256" key="6">
    <source>
        <dbReference type="ARBA" id="ARBA00022490"/>
    </source>
</evidence>
<evidence type="ECO:0000256" key="17">
    <source>
        <dbReference type="ARBA" id="ARBA00048679"/>
    </source>
</evidence>
<keyword evidence="11" id="KW-0547">Nucleotide-binding</keyword>
<evidence type="ECO:0000256" key="3">
    <source>
        <dbReference type="ARBA" id="ARBA00009196"/>
    </source>
</evidence>